<accession>A0A2A6B9G1</accession>
<dbReference type="GO" id="GO:0016020">
    <property type="term" value="C:membrane"/>
    <property type="evidence" value="ECO:0007669"/>
    <property type="project" value="InterPro"/>
</dbReference>
<dbReference type="PANTHER" id="PTHR11238:SF9">
    <property type="entry name" value="PROMININ, ISOFORM D"/>
    <property type="match status" value="1"/>
</dbReference>
<keyword evidence="2" id="KW-1185">Reference proteome</keyword>
<reference evidence="2" key="1">
    <citation type="journal article" date="2008" name="Nat. Genet.">
        <title>The Pristionchus pacificus genome provides a unique perspective on nematode lifestyle and parasitism.</title>
        <authorList>
            <person name="Dieterich C."/>
            <person name="Clifton S.W."/>
            <person name="Schuster L.N."/>
            <person name="Chinwalla A."/>
            <person name="Delehaunty K."/>
            <person name="Dinkelacker I."/>
            <person name="Fulton L."/>
            <person name="Fulton R."/>
            <person name="Godfrey J."/>
            <person name="Minx P."/>
            <person name="Mitreva M."/>
            <person name="Roeseler W."/>
            <person name="Tian H."/>
            <person name="Witte H."/>
            <person name="Yang S.P."/>
            <person name="Wilson R.K."/>
            <person name="Sommer R.J."/>
        </authorList>
    </citation>
    <scope>NUCLEOTIDE SEQUENCE [LARGE SCALE GENOMIC DNA]</scope>
    <source>
        <strain evidence="2">PS312</strain>
    </source>
</reference>
<proteinExistence type="predicted"/>
<dbReference type="InterPro" id="IPR001614">
    <property type="entry name" value="Myelin_PLP"/>
</dbReference>
<accession>A0A8R1UDM5</accession>
<evidence type="ECO:0000313" key="2">
    <source>
        <dbReference type="Proteomes" id="UP000005239"/>
    </source>
</evidence>
<dbReference type="AlphaFoldDB" id="A0A2A6B9G1"/>
<sequence length="1145" mass="125744">MNVAKCTSNRVGGPFRFFTLHILQISEKLSEMSIPDPSKVCRIDKLSYTDNHAFFGPWDNFVTSFIATFSNHISPDVINEIGDFLFGEGLFSNAAFDLLTSQKDLLINYSQPTFLFFFWLGVIISAVSIAGAVLLLIPSTRYWSTKHVSSKTMNLTGMILAVVSFCFVGTAIGLYSIPPLVSKDANEPRTTPFDIYQVKENLRTFMKSKTDNDCFTAITFQPIIDQTTTLTNTVMGNVDNNTGLQAAAQIDYNELGKQLSGNASQIRDIIADLKTAALASIDLTVFNAILPNIASNDLALEQVNDAVDQYNSILNLLQVGMPTTLSRYGAEVSACKNDVDKAIRDNGNTAATFAKNNINEVFYDVSRAVGAADTAMVTTESLIATAVDNINSGMSQMQQTYSYGGTAAFALVLIFLIFALISSIAGIVCSIIFMSRKSSTPSTRTANTLFVFAIIVLVLISFVFGPTLLMMIMGYSVQTSCQPFFYDDNLKGLQTMAPHLPHFAIPTMEADVIVNTSFVDVMRSCKTAYFEGSTPFFYVAVGGNMQVLDESKMQNAMNFNAVFNQFKNNVDAAVIRTIDRNDYDYISESITEIASTPNLQYAYRAAPDDIGDILDKADQFESDMKPLLDECRAALDDTKATSIFPLLSISLDYFSELHVKDIIDDEMKKALQTINGAMYDGATNLYNFLYSGGESCGNLYRSWADAGDLGCRETNIIWHGQGMWPAAGLAGLFFLPLALSLVCIANAHRHGKEVLLEIASYSPKVQEAAQPVPVIHHQQPAPHLSQAPPAMYSHPLGLSRSVAVNNVNEGAAVTAKIREIIDPDFRRVNIDHNKFNQVTREVIRYPEVVGPIPIKNGTMGNDGCIERVPYASLMATLSCVIGVILFAIMMTWGFNSSVEQVRRILQVDDWPWLDRIQIFFVCVAVLFALVTIFLLIVGIASTGSTRENMFRAKEARMGGRIACAIALTLCIALLGFWLVLLSLSSILLSLFAVFTSLCNTMPAFTDADCLDFSVFRPLVEAFSQSSLRVCGGDAQQFCALSTTSLTWFIVGWIGAAIVCVGIAQFLITHAANYSHVSNANKYVELRDVAYESYSDPIARPYRGGRGEMIEQWSPPPPSTYAPSSSRLAQVHSESVSQYQYKGRGY</sequence>
<protein>
    <submittedName>
        <fullName evidence="1">Nmgp-1</fullName>
    </submittedName>
</protein>
<reference evidence="1" key="2">
    <citation type="submission" date="2022-06" db="UniProtKB">
        <authorList>
            <consortium name="EnsemblMetazoa"/>
        </authorList>
    </citation>
    <scope>IDENTIFICATION</scope>
    <source>
        <strain evidence="1">PS312</strain>
    </source>
</reference>
<name>A0A2A6B9G1_PRIPA</name>
<dbReference type="Pfam" id="PF01275">
    <property type="entry name" value="Myelin_PLP"/>
    <property type="match status" value="1"/>
</dbReference>
<dbReference type="PANTHER" id="PTHR11238">
    <property type="entry name" value="PROMININ ISOFORM D-RELATED"/>
    <property type="match status" value="1"/>
</dbReference>
<dbReference type="Proteomes" id="UP000005239">
    <property type="component" value="Unassembled WGS sequence"/>
</dbReference>
<evidence type="ECO:0000313" key="1">
    <source>
        <dbReference type="EnsemblMetazoa" id="PPA20952.1"/>
    </source>
</evidence>
<organism evidence="1 2">
    <name type="scientific">Pristionchus pacificus</name>
    <name type="common">Parasitic nematode worm</name>
    <dbReference type="NCBI Taxonomy" id="54126"/>
    <lineage>
        <taxon>Eukaryota</taxon>
        <taxon>Metazoa</taxon>
        <taxon>Ecdysozoa</taxon>
        <taxon>Nematoda</taxon>
        <taxon>Chromadorea</taxon>
        <taxon>Rhabditida</taxon>
        <taxon>Rhabditina</taxon>
        <taxon>Diplogasteromorpha</taxon>
        <taxon>Diplogasteroidea</taxon>
        <taxon>Neodiplogasteridae</taxon>
        <taxon>Pristionchus</taxon>
    </lineage>
</organism>
<dbReference type="EnsemblMetazoa" id="PPA20952.1">
    <property type="protein sequence ID" value="PPA20952.1"/>
    <property type="gene ID" value="WBGene00110506"/>
</dbReference>
<gene>
    <name evidence="1" type="primary">WBGene00110506</name>
</gene>